<feature type="binding site" evidence="5">
    <location>
        <begin position="11"/>
        <end position="16"/>
    </location>
    <ligand>
        <name>ATP</name>
        <dbReference type="ChEBI" id="CHEBI:30616"/>
    </ligand>
</feature>
<keyword evidence="5 7" id="KW-0418">Kinase</keyword>
<proteinExistence type="inferred from homology"/>
<dbReference type="InterPro" id="IPR001977">
    <property type="entry name" value="Depp_CoAkinase"/>
</dbReference>
<sequence length="231" mass="25422">MLRVGLTGGLGSGKSTVASIFRECGVHVIEADAVGRELMQPGQSVYREILEHFGHDVLSTDGTIDRRALAKAAFGEARLDELNRIVHPAVIAEQERRMRIIASREPEAIVMIESALIFEAERMGTVPEWRRRFDRIILVTAPDEVKVARYLARVLPADASIEQRAETERDAQARLAAQIADSEKISHCDYVIENSGSPEHLRAQVGKILPQLQAVSKAASAPDGLQAARRI</sequence>
<keyword evidence="5" id="KW-0963">Cytoplasm</keyword>
<protein>
    <recommendedName>
        <fullName evidence="5 6">Dephospho-CoA kinase</fullName>
        <ecNumber evidence="5 6">2.7.1.24</ecNumber>
    </recommendedName>
    <alternativeName>
        <fullName evidence="5">Dephosphocoenzyme A kinase</fullName>
    </alternativeName>
</protein>
<evidence type="ECO:0000256" key="3">
    <source>
        <dbReference type="ARBA" id="ARBA00022840"/>
    </source>
</evidence>
<dbReference type="SUPFAM" id="SSF52540">
    <property type="entry name" value="P-loop containing nucleoside triphosphate hydrolases"/>
    <property type="match status" value="1"/>
</dbReference>
<comment type="similarity">
    <text evidence="1 5">Belongs to the CoaE family.</text>
</comment>
<dbReference type="InterPro" id="IPR027417">
    <property type="entry name" value="P-loop_NTPase"/>
</dbReference>
<evidence type="ECO:0000256" key="2">
    <source>
        <dbReference type="ARBA" id="ARBA00022741"/>
    </source>
</evidence>
<keyword evidence="5 7" id="KW-0808">Transferase</keyword>
<dbReference type="PROSITE" id="PS51219">
    <property type="entry name" value="DPCK"/>
    <property type="match status" value="1"/>
</dbReference>
<comment type="subcellular location">
    <subcellularLocation>
        <location evidence="5">Cytoplasm</location>
    </subcellularLocation>
</comment>
<dbReference type="UniPathway" id="UPA00241">
    <property type="reaction ID" value="UER00356"/>
</dbReference>
<keyword evidence="3 5" id="KW-0067">ATP-binding</keyword>
<dbReference type="GO" id="GO:0005524">
    <property type="term" value="F:ATP binding"/>
    <property type="evidence" value="ECO:0007669"/>
    <property type="project" value="UniProtKB-UniRule"/>
</dbReference>
<gene>
    <name evidence="5" type="primary">coaE</name>
    <name evidence="7" type="ORF">D0Y96_13680</name>
</gene>
<comment type="catalytic activity">
    <reaction evidence="5">
        <text>3'-dephospho-CoA + ATP = ADP + CoA + H(+)</text>
        <dbReference type="Rhea" id="RHEA:18245"/>
        <dbReference type="ChEBI" id="CHEBI:15378"/>
        <dbReference type="ChEBI" id="CHEBI:30616"/>
        <dbReference type="ChEBI" id="CHEBI:57287"/>
        <dbReference type="ChEBI" id="CHEBI:57328"/>
        <dbReference type="ChEBI" id="CHEBI:456216"/>
        <dbReference type="EC" id="2.7.1.24"/>
    </reaction>
</comment>
<name>A0A372INU6_9BACT</name>
<dbReference type="GO" id="GO:0005737">
    <property type="term" value="C:cytoplasm"/>
    <property type="evidence" value="ECO:0007669"/>
    <property type="project" value="UniProtKB-SubCell"/>
</dbReference>
<keyword evidence="4 5" id="KW-0173">Coenzyme A biosynthesis</keyword>
<dbReference type="CDD" id="cd02022">
    <property type="entry name" value="DPCK"/>
    <property type="match status" value="1"/>
</dbReference>
<evidence type="ECO:0000256" key="5">
    <source>
        <dbReference type="HAMAP-Rule" id="MF_00376"/>
    </source>
</evidence>
<dbReference type="NCBIfam" id="TIGR00152">
    <property type="entry name" value="dephospho-CoA kinase"/>
    <property type="match status" value="1"/>
</dbReference>
<reference evidence="7 8" key="1">
    <citation type="submission" date="2018-08" db="EMBL/GenBank/DDBJ databases">
        <title>Acidipila sp. 4G-K13, an acidobacterium isolated from forest soil.</title>
        <authorList>
            <person name="Gao Z.-H."/>
            <person name="Qiu L.-H."/>
        </authorList>
    </citation>
    <scope>NUCLEOTIDE SEQUENCE [LARGE SCALE GENOMIC DNA]</scope>
    <source>
        <strain evidence="7 8">4G-K13</strain>
    </source>
</reference>
<dbReference type="OrthoDB" id="9812943at2"/>
<comment type="pathway">
    <text evidence="5">Cofactor biosynthesis; coenzyme A biosynthesis; CoA from (R)-pantothenate: step 5/5.</text>
</comment>
<evidence type="ECO:0000256" key="4">
    <source>
        <dbReference type="ARBA" id="ARBA00022993"/>
    </source>
</evidence>
<evidence type="ECO:0000313" key="8">
    <source>
        <dbReference type="Proteomes" id="UP000264702"/>
    </source>
</evidence>
<dbReference type="Pfam" id="PF01121">
    <property type="entry name" value="CoaE"/>
    <property type="match status" value="1"/>
</dbReference>
<dbReference type="PANTHER" id="PTHR10695:SF46">
    <property type="entry name" value="BIFUNCTIONAL COENZYME A SYNTHASE-RELATED"/>
    <property type="match status" value="1"/>
</dbReference>
<dbReference type="Gene3D" id="3.40.50.300">
    <property type="entry name" value="P-loop containing nucleotide triphosphate hydrolases"/>
    <property type="match status" value="1"/>
</dbReference>
<comment type="caution">
    <text evidence="7">The sequence shown here is derived from an EMBL/GenBank/DDBJ whole genome shotgun (WGS) entry which is preliminary data.</text>
</comment>
<evidence type="ECO:0000256" key="1">
    <source>
        <dbReference type="ARBA" id="ARBA00009018"/>
    </source>
</evidence>
<dbReference type="AlphaFoldDB" id="A0A372INU6"/>
<dbReference type="PANTHER" id="PTHR10695">
    <property type="entry name" value="DEPHOSPHO-COA KINASE-RELATED"/>
    <property type="match status" value="1"/>
</dbReference>
<evidence type="ECO:0000256" key="6">
    <source>
        <dbReference type="NCBIfam" id="TIGR00152"/>
    </source>
</evidence>
<accession>A0A372INU6</accession>
<dbReference type="RefSeq" id="WP_117300786.1">
    <property type="nucleotide sequence ID" value="NZ_QVQT02000004.1"/>
</dbReference>
<dbReference type="GO" id="GO:0015937">
    <property type="term" value="P:coenzyme A biosynthetic process"/>
    <property type="evidence" value="ECO:0007669"/>
    <property type="project" value="UniProtKB-UniRule"/>
</dbReference>
<dbReference type="EC" id="2.7.1.24" evidence="5 6"/>
<dbReference type="EMBL" id="QVQT01000004">
    <property type="protein sequence ID" value="RFU16429.1"/>
    <property type="molecule type" value="Genomic_DNA"/>
</dbReference>
<keyword evidence="2 5" id="KW-0547">Nucleotide-binding</keyword>
<keyword evidence="8" id="KW-1185">Reference proteome</keyword>
<dbReference type="Proteomes" id="UP000264702">
    <property type="component" value="Unassembled WGS sequence"/>
</dbReference>
<comment type="function">
    <text evidence="5">Catalyzes the phosphorylation of the 3'-hydroxyl group of dephosphocoenzyme A to form coenzyme A.</text>
</comment>
<dbReference type="GO" id="GO:0004140">
    <property type="term" value="F:dephospho-CoA kinase activity"/>
    <property type="evidence" value="ECO:0007669"/>
    <property type="project" value="UniProtKB-UniRule"/>
</dbReference>
<organism evidence="7 8">
    <name type="scientific">Paracidobacterium acidisoli</name>
    <dbReference type="NCBI Taxonomy" id="2303751"/>
    <lineage>
        <taxon>Bacteria</taxon>
        <taxon>Pseudomonadati</taxon>
        <taxon>Acidobacteriota</taxon>
        <taxon>Terriglobia</taxon>
        <taxon>Terriglobales</taxon>
        <taxon>Acidobacteriaceae</taxon>
        <taxon>Paracidobacterium</taxon>
    </lineage>
</organism>
<evidence type="ECO:0000313" key="7">
    <source>
        <dbReference type="EMBL" id="RFU16429.1"/>
    </source>
</evidence>
<dbReference type="HAMAP" id="MF_00376">
    <property type="entry name" value="Dephospho_CoA_kinase"/>
    <property type="match status" value="1"/>
</dbReference>